<keyword evidence="3" id="KW-1185">Reference proteome</keyword>
<comment type="caution">
    <text evidence="2">The sequence shown here is derived from an EMBL/GenBank/DDBJ whole genome shotgun (WGS) entry which is preliminary data.</text>
</comment>
<evidence type="ECO:0008006" key="4">
    <source>
        <dbReference type="Google" id="ProtNLM"/>
    </source>
</evidence>
<evidence type="ECO:0000313" key="2">
    <source>
        <dbReference type="EMBL" id="KAK3856925.1"/>
    </source>
</evidence>
<keyword evidence="1" id="KW-0472">Membrane</keyword>
<sequence>MISEFSVTSSDRILTTRQVNKLRPEDTMNCDEATSFCTFIKNITAATTAFIGSQMDLLYLTWVWSLVYPAILVVFILPSMILLLLYFSAFLLYIYQRRKHVYERLHESIEHRDPWVGGRYLICLLWDAHGYIWHGYEVCGMENLPSSGRCLIIYYHGAIPLDAYYLVARTTLVKGRLVHCVGDRFLDRVPGWKVILEAFDITAGSVSSCIQTLSEDHILAISPGGVREAQFSDHNYQLTWGGRTGYAKVALGANSPIVPMFTENLREAFRTMSWPQWLWIALYEKFRFPCAPIYGGFPVKLRTHLGKPIHPKPNESPEDLAARVHKGVSDLIQQHQRLPGNILRALLARVHESPKID</sequence>
<reference evidence="2" key="1">
    <citation type="submission" date="2023-10" db="EMBL/GenBank/DDBJ databases">
        <title>Genome assemblies of two species of porcelain crab, Petrolisthes cinctipes and Petrolisthes manimaculis (Anomura: Porcellanidae).</title>
        <authorList>
            <person name="Angst P."/>
        </authorList>
    </citation>
    <scope>NUCLEOTIDE SEQUENCE</scope>
    <source>
        <strain evidence="2">PB745_01</strain>
        <tissue evidence="2">Gill</tissue>
    </source>
</reference>
<gene>
    <name evidence="2" type="ORF">Pcinc_036789</name>
</gene>
<accession>A0AAE1BUB8</accession>
<organism evidence="2 3">
    <name type="scientific">Petrolisthes cinctipes</name>
    <name type="common">Flat porcelain crab</name>
    <dbReference type="NCBI Taxonomy" id="88211"/>
    <lineage>
        <taxon>Eukaryota</taxon>
        <taxon>Metazoa</taxon>
        <taxon>Ecdysozoa</taxon>
        <taxon>Arthropoda</taxon>
        <taxon>Crustacea</taxon>
        <taxon>Multicrustacea</taxon>
        <taxon>Malacostraca</taxon>
        <taxon>Eumalacostraca</taxon>
        <taxon>Eucarida</taxon>
        <taxon>Decapoda</taxon>
        <taxon>Pleocyemata</taxon>
        <taxon>Anomura</taxon>
        <taxon>Galatheoidea</taxon>
        <taxon>Porcellanidae</taxon>
        <taxon>Petrolisthes</taxon>
    </lineage>
</organism>
<dbReference type="CDD" id="cd07987">
    <property type="entry name" value="LPLAT_MGAT-like"/>
    <property type="match status" value="1"/>
</dbReference>
<keyword evidence="1" id="KW-1133">Transmembrane helix</keyword>
<dbReference type="EMBL" id="JAWQEG010005748">
    <property type="protein sequence ID" value="KAK3856925.1"/>
    <property type="molecule type" value="Genomic_DNA"/>
</dbReference>
<feature type="transmembrane region" description="Helical" evidence="1">
    <location>
        <begin position="66"/>
        <end position="95"/>
    </location>
</feature>
<dbReference type="PANTHER" id="PTHR22753">
    <property type="entry name" value="TRANSMEMBRANE PROTEIN 68"/>
    <property type="match status" value="1"/>
</dbReference>
<dbReference type="GO" id="GO:0016020">
    <property type="term" value="C:membrane"/>
    <property type="evidence" value="ECO:0007669"/>
    <property type="project" value="TreeGrafter"/>
</dbReference>
<dbReference type="PANTHER" id="PTHR22753:SF14">
    <property type="entry name" value="MONOACYLGLYCEROL_DIACYLGLYCEROL O-ACYLTRANSFERASE"/>
    <property type="match status" value="1"/>
</dbReference>
<keyword evidence="1" id="KW-0812">Transmembrane</keyword>
<dbReference type="AlphaFoldDB" id="A0AAE1BUB8"/>
<proteinExistence type="predicted"/>
<evidence type="ECO:0000313" key="3">
    <source>
        <dbReference type="Proteomes" id="UP001286313"/>
    </source>
</evidence>
<name>A0AAE1BUB8_PETCI</name>
<dbReference type="Proteomes" id="UP001286313">
    <property type="component" value="Unassembled WGS sequence"/>
</dbReference>
<evidence type="ECO:0000256" key="1">
    <source>
        <dbReference type="SAM" id="Phobius"/>
    </source>
</evidence>
<protein>
    <recommendedName>
        <fullName evidence="4">Transmembrane protein 68</fullName>
    </recommendedName>
</protein>